<evidence type="ECO:0000256" key="3">
    <source>
        <dbReference type="PROSITE-ProRule" id="PRU00221"/>
    </source>
</evidence>
<dbReference type="PROSITE" id="PS50294">
    <property type="entry name" value="WD_REPEATS_REGION"/>
    <property type="match status" value="1"/>
</dbReference>
<evidence type="ECO:0000256" key="1">
    <source>
        <dbReference type="ARBA" id="ARBA00022574"/>
    </source>
</evidence>
<dbReference type="EMBL" id="JAPFFF010000003">
    <property type="protein sequence ID" value="KAK8893466.1"/>
    <property type="molecule type" value="Genomic_DNA"/>
</dbReference>
<gene>
    <name evidence="5" type="ORF">M9Y10_021888</name>
</gene>
<dbReference type="PROSITE" id="PS50082">
    <property type="entry name" value="WD_REPEATS_2"/>
    <property type="match status" value="1"/>
</dbReference>
<dbReference type="InterPro" id="IPR019775">
    <property type="entry name" value="WD40_repeat_CS"/>
</dbReference>
<organism evidence="5 6">
    <name type="scientific">Tritrichomonas musculus</name>
    <dbReference type="NCBI Taxonomy" id="1915356"/>
    <lineage>
        <taxon>Eukaryota</taxon>
        <taxon>Metamonada</taxon>
        <taxon>Parabasalia</taxon>
        <taxon>Tritrichomonadida</taxon>
        <taxon>Tritrichomonadidae</taxon>
        <taxon>Tritrichomonas</taxon>
    </lineage>
</organism>
<sequence length="398" mass="42964">MIKYNRLLHKENDNLKEENARLSHLIHLAQERIKELSGNLQKNQVNVMPTITVCNDLMETSSSKRNERVTSSFASAGQLQLSSPALCLCDGPFIAAGETNGSISLWSASQNIPIKATNNTLFRFSSETSVTSNSDLKLSAPNPLSKASEPLTGHQDPITSVHWLNSDTISSASLDSTIRIWDIQKSTSQIFQISIPAVSHAILDNSILAVTCSKSIFSVDMREGKPNEITLNDDSAITSVASTSLGLLLGTSDGSILLYDPRINKVYQKLQISVAKLPISKISGHDSVTVTSFDGIVRLIGNELPLFVEKEFSRASINGSIIGSCCVPLANRDDFIISGSNIGKAIVFSSSDTVKTLSHVGGIVHDCVPLKKFVGSFVTCDSAGYLVMWARSFDQSLA</sequence>
<reference evidence="5 6" key="1">
    <citation type="submission" date="2024-04" db="EMBL/GenBank/DDBJ databases">
        <title>Tritrichomonas musculus Genome.</title>
        <authorList>
            <person name="Alves-Ferreira E."/>
            <person name="Grigg M."/>
            <person name="Lorenzi H."/>
            <person name="Galac M."/>
        </authorList>
    </citation>
    <scope>NUCLEOTIDE SEQUENCE [LARGE SCALE GENOMIC DNA]</scope>
    <source>
        <strain evidence="5 6">EAF2021</strain>
    </source>
</reference>
<proteinExistence type="predicted"/>
<keyword evidence="1 3" id="KW-0853">WD repeat</keyword>
<protein>
    <submittedName>
        <fullName evidence="5">Uncharacterized protein</fullName>
    </submittedName>
</protein>
<evidence type="ECO:0000313" key="6">
    <source>
        <dbReference type="Proteomes" id="UP001470230"/>
    </source>
</evidence>
<keyword evidence="4" id="KW-0175">Coiled coil</keyword>
<evidence type="ECO:0000313" key="5">
    <source>
        <dbReference type="EMBL" id="KAK8893466.1"/>
    </source>
</evidence>
<dbReference type="SUPFAM" id="SSF50978">
    <property type="entry name" value="WD40 repeat-like"/>
    <property type="match status" value="1"/>
</dbReference>
<feature type="coiled-coil region" evidence="4">
    <location>
        <begin position="5"/>
        <end position="32"/>
    </location>
</feature>
<dbReference type="SMART" id="SM00320">
    <property type="entry name" value="WD40"/>
    <property type="match status" value="2"/>
</dbReference>
<dbReference type="Pfam" id="PF00400">
    <property type="entry name" value="WD40"/>
    <property type="match status" value="1"/>
</dbReference>
<dbReference type="InterPro" id="IPR001680">
    <property type="entry name" value="WD40_rpt"/>
</dbReference>
<dbReference type="PANTHER" id="PTHR19855:SF11">
    <property type="entry name" value="RIBOSOME BIOGENESIS PROTEIN WDR12"/>
    <property type="match status" value="1"/>
</dbReference>
<dbReference type="PROSITE" id="PS00678">
    <property type="entry name" value="WD_REPEATS_1"/>
    <property type="match status" value="1"/>
</dbReference>
<comment type="caution">
    <text evidence="5">The sequence shown here is derived from an EMBL/GenBank/DDBJ whole genome shotgun (WGS) entry which is preliminary data.</text>
</comment>
<name>A0ABR2KRT0_9EUKA</name>
<dbReference type="PANTHER" id="PTHR19855">
    <property type="entry name" value="WD40 REPEAT PROTEIN 12, 37"/>
    <property type="match status" value="1"/>
</dbReference>
<dbReference type="Proteomes" id="UP001470230">
    <property type="component" value="Unassembled WGS sequence"/>
</dbReference>
<evidence type="ECO:0000256" key="2">
    <source>
        <dbReference type="ARBA" id="ARBA00022737"/>
    </source>
</evidence>
<keyword evidence="6" id="KW-1185">Reference proteome</keyword>
<evidence type="ECO:0000256" key="4">
    <source>
        <dbReference type="SAM" id="Coils"/>
    </source>
</evidence>
<dbReference type="InterPro" id="IPR036322">
    <property type="entry name" value="WD40_repeat_dom_sf"/>
</dbReference>
<dbReference type="Gene3D" id="2.130.10.10">
    <property type="entry name" value="YVTN repeat-like/Quinoprotein amine dehydrogenase"/>
    <property type="match status" value="1"/>
</dbReference>
<dbReference type="InterPro" id="IPR015943">
    <property type="entry name" value="WD40/YVTN_repeat-like_dom_sf"/>
</dbReference>
<keyword evidence="2" id="KW-0677">Repeat</keyword>
<feature type="repeat" description="WD" evidence="3">
    <location>
        <begin position="151"/>
        <end position="191"/>
    </location>
</feature>
<accession>A0ABR2KRT0</accession>